<evidence type="ECO:0000256" key="5">
    <source>
        <dbReference type="ARBA" id="ARBA00022842"/>
    </source>
</evidence>
<dbReference type="KEGG" id="njp:NEJAP_1976"/>
<dbReference type="InterPro" id="IPR002562">
    <property type="entry name" value="3'-5'_exonuclease_dom"/>
</dbReference>
<reference evidence="9 10" key="1">
    <citation type="journal article" date="2008" name="Int. J. Syst. Evol. Microbiol.">
        <title>Neptunomonas japonica sp. nov., an Osedax japonicus symbiont-like bacterium isolated from sediment adjacent to sperm whale carcasses off Kagoshima, Japan.</title>
        <authorList>
            <person name="Miyazaki M."/>
            <person name="Nogi Y."/>
            <person name="Fujiwara Y."/>
            <person name="Kawato M."/>
            <person name="Kubokawa K."/>
            <person name="Horikoshi K."/>
        </authorList>
    </citation>
    <scope>NUCLEOTIDE SEQUENCE [LARGE SCALE GENOMIC DNA]</scope>
    <source>
        <strain evidence="9 10">JAMM 1380</strain>
    </source>
</reference>
<evidence type="ECO:0000256" key="2">
    <source>
        <dbReference type="ARBA" id="ARBA00022723"/>
    </source>
</evidence>
<dbReference type="AlphaFoldDB" id="A0A7R6SVZ8"/>
<evidence type="ECO:0000256" key="3">
    <source>
        <dbReference type="ARBA" id="ARBA00022801"/>
    </source>
</evidence>
<dbReference type="RefSeq" id="WP_201347151.1">
    <property type="nucleotide sequence ID" value="NZ_AP014546.1"/>
</dbReference>
<evidence type="ECO:0000256" key="6">
    <source>
        <dbReference type="ARBA" id="ARBA00040531"/>
    </source>
</evidence>
<evidence type="ECO:0000313" key="9">
    <source>
        <dbReference type="EMBL" id="BBB29926.1"/>
    </source>
</evidence>
<dbReference type="EMBL" id="AP014546">
    <property type="protein sequence ID" value="BBB29926.1"/>
    <property type="molecule type" value="Genomic_DNA"/>
</dbReference>
<keyword evidence="3" id="KW-0378">Hydrolase</keyword>
<proteinExistence type="predicted"/>
<dbReference type="PANTHER" id="PTHR13620:SF109">
    <property type="entry name" value="3'-5' EXONUCLEASE"/>
    <property type="match status" value="1"/>
</dbReference>
<dbReference type="SMART" id="SM00474">
    <property type="entry name" value="35EXOc"/>
    <property type="match status" value="1"/>
</dbReference>
<protein>
    <recommendedName>
        <fullName evidence="6">3'-5' exonuclease</fullName>
    </recommendedName>
    <alternativeName>
        <fullName evidence="7">Werner Syndrome-like exonuclease</fullName>
    </alternativeName>
</protein>
<feature type="domain" description="3'-5' exonuclease" evidence="8">
    <location>
        <begin position="27"/>
        <end position="200"/>
    </location>
</feature>
<keyword evidence="10" id="KW-1185">Reference proteome</keyword>
<dbReference type="InterPro" id="IPR036397">
    <property type="entry name" value="RNaseH_sf"/>
</dbReference>
<dbReference type="GO" id="GO:0046872">
    <property type="term" value="F:metal ion binding"/>
    <property type="evidence" value="ECO:0007669"/>
    <property type="project" value="UniProtKB-KW"/>
</dbReference>
<evidence type="ECO:0000256" key="4">
    <source>
        <dbReference type="ARBA" id="ARBA00022839"/>
    </source>
</evidence>
<evidence type="ECO:0000259" key="8">
    <source>
        <dbReference type="SMART" id="SM00474"/>
    </source>
</evidence>
<dbReference type="Gene3D" id="3.30.420.10">
    <property type="entry name" value="Ribonuclease H-like superfamily/Ribonuclease H"/>
    <property type="match status" value="1"/>
</dbReference>
<keyword evidence="1" id="KW-0540">Nuclease</keyword>
<keyword evidence="2" id="KW-0479">Metal-binding</keyword>
<evidence type="ECO:0000256" key="7">
    <source>
        <dbReference type="ARBA" id="ARBA00042761"/>
    </source>
</evidence>
<dbReference type="GO" id="GO:0003676">
    <property type="term" value="F:nucleic acid binding"/>
    <property type="evidence" value="ECO:0007669"/>
    <property type="project" value="InterPro"/>
</dbReference>
<sequence length="207" mass="23132">MANEIEAPTKSEMALLEPFVGLSLAQIIVPHTKEEFAAAASDLARCQFIGFDTESRPTFQKGEASLGPHIVQFTTLETAYIFQLHKVESHRHVTELMESTKVIKVGFGLKSDKSHLRRKLGIAPRAILDMDRVFRQQGYRKELGVKAAVAIVFNRKFQKSKSVTMSNWSARELKDNQLLYAANDAYTALKLLSTLNKPASVLPITDL</sequence>
<name>A0A7R6SVZ8_9GAMM</name>
<dbReference type="GO" id="GO:0006139">
    <property type="term" value="P:nucleobase-containing compound metabolic process"/>
    <property type="evidence" value="ECO:0007669"/>
    <property type="project" value="InterPro"/>
</dbReference>
<evidence type="ECO:0000256" key="1">
    <source>
        <dbReference type="ARBA" id="ARBA00022722"/>
    </source>
</evidence>
<dbReference type="Proteomes" id="UP000595332">
    <property type="component" value="Chromosome"/>
</dbReference>
<dbReference type="GO" id="GO:0008408">
    <property type="term" value="F:3'-5' exonuclease activity"/>
    <property type="evidence" value="ECO:0007669"/>
    <property type="project" value="InterPro"/>
</dbReference>
<dbReference type="PANTHER" id="PTHR13620">
    <property type="entry name" value="3-5 EXONUCLEASE"/>
    <property type="match status" value="1"/>
</dbReference>
<organism evidence="9 10">
    <name type="scientific">Neptunomonas japonica JAMM 1380</name>
    <dbReference type="NCBI Taxonomy" id="1441457"/>
    <lineage>
        <taxon>Bacteria</taxon>
        <taxon>Pseudomonadati</taxon>
        <taxon>Pseudomonadota</taxon>
        <taxon>Gammaproteobacteria</taxon>
        <taxon>Oceanospirillales</taxon>
        <taxon>Oceanospirillaceae</taxon>
        <taxon>Neptunomonas</taxon>
    </lineage>
</organism>
<gene>
    <name evidence="9" type="ORF">NEJAP_1976</name>
</gene>
<dbReference type="InterPro" id="IPR012337">
    <property type="entry name" value="RNaseH-like_sf"/>
</dbReference>
<dbReference type="SUPFAM" id="SSF53098">
    <property type="entry name" value="Ribonuclease H-like"/>
    <property type="match status" value="1"/>
</dbReference>
<dbReference type="Pfam" id="PF01612">
    <property type="entry name" value="DNA_pol_A_exo1"/>
    <property type="match status" value="1"/>
</dbReference>
<keyword evidence="4 9" id="KW-0269">Exonuclease</keyword>
<accession>A0A7R6SVZ8</accession>
<evidence type="ECO:0000313" key="10">
    <source>
        <dbReference type="Proteomes" id="UP000595332"/>
    </source>
</evidence>
<dbReference type="CDD" id="cd06141">
    <property type="entry name" value="WRN_exo"/>
    <property type="match status" value="1"/>
</dbReference>
<dbReference type="InterPro" id="IPR051132">
    <property type="entry name" value="3-5_Exonuclease_domain"/>
</dbReference>
<keyword evidence="5" id="KW-0460">Magnesium</keyword>